<dbReference type="EMBL" id="RKLP01000008">
    <property type="protein sequence ID" value="RVW08451.1"/>
    <property type="molecule type" value="Genomic_DNA"/>
</dbReference>
<dbReference type="InterPro" id="IPR025557">
    <property type="entry name" value="DUF4282"/>
</dbReference>
<feature type="transmembrane region" description="Helical" evidence="1">
    <location>
        <begin position="37"/>
        <end position="58"/>
    </location>
</feature>
<organism evidence="2 3">
    <name type="scientific">Prescottella agglutinans</name>
    <dbReference type="NCBI Taxonomy" id="1644129"/>
    <lineage>
        <taxon>Bacteria</taxon>
        <taxon>Bacillati</taxon>
        <taxon>Actinomycetota</taxon>
        <taxon>Actinomycetes</taxon>
        <taxon>Mycobacteriales</taxon>
        <taxon>Nocardiaceae</taxon>
        <taxon>Prescottella</taxon>
    </lineage>
</organism>
<gene>
    <name evidence="2" type="ORF">EGT67_16150</name>
</gene>
<sequence length="107" mass="11434">MGPGPMGGQPGQSPSSFFSALFDYNFDSYVTPKVVKVVYILVTIFVGLGALSIGVSGFTGDAPALGILTLVLGALFFIVMLALVRISLEFYVAVIKISEDVKELKRR</sequence>
<dbReference type="Pfam" id="PF14110">
    <property type="entry name" value="DUF4282"/>
    <property type="match status" value="1"/>
</dbReference>
<feature type="transmembrane region" description="Helical" evidence="1">
    <location>
        <begin position="64"/>
        <end position="88"/>
    </location>
</feature>
<protein>
    <submittedName>
        <fullName evidence="2">DUF4282 domain-containing protein</fullName>
    </submittedName>
</protein>
<keyword evidence="3" id="KW-1185">Reference proteome</keyword>
<reference evidence="2 3" key="1">
    <citation type="submission" date="2018-11" db="EMBL/GenBank/DDBJ databases">
        <title>Rhodococcus spongicola sp. nov. and Rhodococcus xishaensis sp. nov. from marine sponges.</title>
        <authorList>
            <person name="Li L."/>
            <person name="Lin H.W."/>
        </authorList>
    </citation>
    <scope>NUCLEOTIDE SEQUENCE [LARGE SCALE GENOMIC DNA]</scope>
    <source>
        <strain evidence="2 3">CCTCC AB2014297</strain>
    </source>
</reference>
<dbReference type="AlphaFoldDB" id="A0A3S3BCZ1"/>
<evidence type="ECO:0000313" key="2">
    <source>
        <dbReference type="EMBL" id="RVW08451.1"/>
    </source>
</evidence>
<evidence type="ECO:0000313" key="3">
    <source>
        <dbReference type="Proteomes" id="UP000286208"/>
    </source>
</evidence>
<comment type="caution">
    <text evidence="2">The sequence shown here is derived from an EMBL/GenBank/DDBJ whole genome shotgun (WGS) entry which is preliminary data.</text>
</comment>
<keyword evidence="1" id="KW-0472">Membrane</keyword>
<accession>A0A3S3BCZ1</accession>
<proteinExistence type="predicted"/>
<dbReference type="OrthoDB" id="3261033at2"/>
<keyword evidence="1" id="KW-1133">Transmembrane helix</keyword>
<evidence type="ECO:0000256" key="1">
    <source>
        <dbReference type="SAM" id="Phobius"/>
    </source>
</evidence>
<keyword evidence="1" id="KW-0812">Transmembrane</keyword>
<dbReference type="Proteomes" id="UP000286208">
    <property type="component" value="Unassembled WGS sequence"/>
</dbReference>
<name>A0A3S3BCZ1_9NOCA</name>